<protein>
    <recommendedName>
        <fullName evidence="8">ATP-dependent dethiobiotin synthetase BioD</fullName>
        <ecNumber evidence="8">6.3.3.3</ecNumber>
    </recommendedName>
    <alternativeName>
        <fullName evidence="8">DTB synthetase</fullName>
        <shortName evidence="8">DTBS</shortName>
    </alternativeName>
    <alternativeName>
        <fullName evidence="8">Dethiobiotin synthase</fullName>
    </alternativeName>
</protein>
<dbReference type="PANTHER" id="PTHR43210">
    <property type="entry name" value="DETHIOBIOTIN SYNTHETASE"/>
    <property type="match status" value="1"/>
</dbReference>
<dbReference type="InterPro" id="IPR004472">
    <property type="entry name" value="DTB_synth_BioD"/>
</dbReference>
<organism evidence="9 10">
    <name type="scientific">Buchnera aphidicola</name>
    <name type="common">Sarucallis kahawaluokalani</name>
    <dbReference type="NCBI Taxonomy" id="1241878"/>
    <lineage>
        <taxon>Bacteria</taxon>
        <taxon>Pseudomonadati</taxon>
        <taxon>Pseudomonadota</taxon>
        <taxon>Gammaproteobacteria</taxon>
        <taxon>Enterobacterales</taxon>
        <taxon>Erwiniaceae</taxon>
        <taxon>Buchnera</taxon>
    </lineage>
</organism>
<comment type="function">
    <text evidence="8">Catalyzes a mechanistically unusual reaction, the ATP-dependent insertion of CO2 between the N7 and N8 nitrogen atoms of 7,8-diaminopelargonic acid (DAPA, also called 7,8-diammoniononanoate) to form a ureido ring.</text>
</comment>
<keyword evidence="2 8" id="KW-0436">Ligase</keyword>
<feature type="binding site" evidence="8">
    <location>
        <position position="42"/>
    </location>
    <ligand>
        <name>substrate</name>
    </ligand>
</feature>
<dbReference type="GO" id="GO:0004141">
    <property type="term" value="F:dethiobiotin synthase activity"/>
    <property type="evidence" value="ECO:0007669"/>
    <property type="project" value="UniProtKB-UniRule"/>
</dbReference>
<dbReference type="GO" id="GO:0042803">
    <property type="term" value="F:protein homodimerization activity"/>
    <property type="evidence" value="ECO:0007669"/>
    <property type="project" value="UniProtKB-ARBA"/>
</dbReference>
<dbReference type="GO" id="GO:0009102">
    <property type="term" value="P:biotin biosynthetic process"/>
    <property type="evidence" value="ECO:0007669"/>
    <property type="project" value="UniProtKB-UniRule"/>
</dbReference>
<evidence type="ECO:0000313" key="9">
    <source>
        <dbReference type="EMBL" id="QCI25992.1"/>
    </source>
</evidence>
<dbReference type="RefSeq" id="WP_158350554.1">
    <property type="nucleotide sequence ID" value="NZ_CP032999.1"/>
</dbReference>
<comment type="subcellular location">
    <subcellularLocation>
        <location evidence="8">Cytoplasm</location>
    </subcellularLocation>
</comment>
<dbReference type="EMBL" id="CP032999">
    <property type="protein sequence ID" value="QCI25992.1"/>
    <property type="molecule type" value="Genomic_DNA"/>
</dbReference>
<evidence type="ECO:0000313" key="10">
    <source>
        <dbReference type="Proteomes" id="UP000298685"/>
    </source>
</evidence>
<reference evidence="9 10" key="1">
    <citation type="submission" date="2018-10" db="EMBL/GenBank/DDBJ databases">
        <title>Comparative functional genomics of the obligate endosymbiont Buchnera aphidicola.</title>
        <authorList>
            <person name="Chong R.A."/>
        </authorList>
    </citation>
    <scope>NUCLEOTIDE SEQUENCE [LARGE SCALE GENOMIC DNA]</scope>
    <source>
        <strain evidence="9 10">Ska</strain>
    </source>
</reference>
<feature type="binding site" evidence="8">
    <location>
        <position position="17"/>
    </location>
    <ligand>
        <name>Mg(2+)</name>
        <dbReference type="ChEBI" id="CHEBI:18420"/>
    </ligand>
</feature>
<dbReference type="PIRSF" id="PIRSF006755">
    <property type="entry name" value="DTB_synth"/>
    <property type="match status" value="1"/>
</dbReference>
<dbReference type="PANTHER" id="PTHR43210:SF5">
    <property type="entry name" value="DETHIOBIOTIN SYNTHETASE"/>
    <property type="match status" value="1"/>
</dbReference>
<feature type="binding site" evidence="8">
    <location>
        <position position="115"/>
    </location>
    <ligand>
        <name>Mg(2+)</name>
        <dbReference type="ChEBI" id="CHEBI:18420"/>
    </ligand>
</feature>
<dbReference type="AlphaFoldDB" id="A0A4D6Y9Z0"/>
<evidence type="ECO:0000256" key="7">
    <source>
        <dbReference type="ARBA" id="ARBA00022842"/>
    </source>
</evidence>
<name>A0A4D6Y9Z0_9GAMM</name>
<evidence type="ECO:0000256" key="3">
    <source>
        <dbReference type="ARBA" id="ARBA00022723"/>
    </source>
</evidence>
<gene>
    <name evidence="8 9" type="primary">bioD</name>
    <name evidence="9" type="ORF">D9V78_01000</name>
</gene>
<proteinExistence type="inferred from homology"/>
<sequence>MIKKWFITGTDTNVGKTIVSIILIKKAKRLGLTAIGYKPISSGCRKTIKGLQNSDTLLLQKNSTIQLDYKIINPYAFYHAIPPVFLNNKNYKINFYTLSKKLQYIKKKANCIIIEGIGGWCTPICIKNNLSDWLKKENIPVILVIAIKLGCINHAILTTQSILQSGVKYVGWFANCTTPEKYILNYIYIIKKYISAPFLGIIPYIKDINYIPENKIDIILPP</sequence>
<dbReference type="GO" id="GO:0000287">
    <property type="term" value="F:magnesium ion binding"/>
    <property type="evidence" value="ECO:0007669"/>
    <property type="project" value="UniProtKB-UniRule"/>
</dbReference>
<dbReference type="NCBIfam" id="TIGR00347">
    <property type="entry name" value="bioD"/>
    <property type="match status" value="1"/>
</dbReference>
<evidence type="ECO:0000256" key="6">
    <source>
        <dbReference type="ARBA" id="ARBA00022840"/>
    </source>
</evidence>
<feature type="binding site" evidence="8">
    <location>
        <position position="55"/>
    </location>
    <ligand>
        <name>Mg(2+)</name>
        <dbReference type="ChEBI" id="CHEBI:18420"/>
    </ligand>
</feature>
<evidence type="ECO:0000256" key="5">
    <source>
        <dbReference type="ARBA" id="ARBA00022756"/>
    </source>
</evidence>
<dbReference type="SUPFAM" id="SSF52540">
    <property type="entry name" value="P-loop containing nucleoside triphosphate hydrolases"/>
    <property type="match status" value="1"/>
</dbReference>
<keyword evidence="7 8" id="KW-0460">Magnesium</keyword>
<keyword evidence="6 8" id="KW-0067">ATP-binding</keyword>
<dbReference type="Pfam" id="PF13500">
    <property type="entry name" value="AAA_26"/>
    <property type="match status" value="1"/>
</dbReference>
<comment type="pathway">
    <text evidence="8">Cofactor biosynthesis; biotin biosynthesis; biotin from 7,8-diaminononanoate: step 1/2.</text>
</comment>
<keyword evidence="5 8" id="KW-0093">Biotin biosynthesis</keyword>
<dbReference type="UniPathway" id="UPA00078">
    <property type="reaction ID" value="UER00161"/>
</dbReference>
<keyword evidence="3 8" id="KW-0479">Metal-binding</keyword>
<accession>A0A4D6Y9Z0</accession>
<feature type="binding site" evidence="8">
    <location>
        <position position="55"/>
    </location>
    <ligand>
        <name>ATP</name>
        <dbReference type="ChEBI" id="CHEBI:30616"/>
    </ligand>
</feature>
<dbReference type="InterPro" id="IPR027417">
    <property type="entry name" value="P-loop_NTPase"/>
</dbReference>
<evidence type="ECO:0000256" key="4">
    <source>
        <dbReference type="ARBA" id="ARBA00022741"/>
    </source>
</evidence>
<keyword evidence="4 8" id="KW-0547">Nucleotide-binding</keyword>
<comment type="similarity">
    <text evidence="8">Belongs to the dethiobiotin synthetase family.</text>
</comment>
<dbReference type="GO" id="GO:0005829">
    <property type="term" value="C:cytosol"/>
    <property type="evidence" value="ECO:0007669"/>
    <property type="project" value="TreeGrafter"/>
</dbReference>
<evidence type="ECO:0000256" key="2">
    <source>
        <dbReference type="ARBA" id="ARBA00022598"/>
    </source>
</evidence>
<feature type="binding site" evidence="8">
    <location>
        <begin position="13"/>
        <end position="18"/>
    </location>
    <ligand>
        <name>ATP</name>
        <dbReference type="ChEBI" id="CHEBI:30616"/>
    </ligand>
</feature>
<dbReference type="CDD" id="cd03109">
    <property type="entry name" value="DTBS"/>
    <property type="match status" value="1"/>
</dbReference>
<dbReference type="OrthoDB" id="9802097at2"/>
<feature type="binding site" evidence="8">
    <location>
        <begin position="115"/>
        <end position="118"/>
    </location>
    <ligand>
        <name>ATP</name>
        <dbReference type="ChEBI" id="CHEBI:30616"/>
    </ligand>
</feature>
<dbReference type="HAMAP" id="MF_00336">
    <property type="entry name" value="BioD"/>
    <property type="match status" value="1"/>
</dbReference>
<keyword evidence="1 8" id="KW-0963">Cytoplasm</keyword>
<comment type="catalytic activity">
    <reaction evidence="8">
        <text>(7R,8S)-7,8-diammoniononanoate + CO2 + ATP = (4R,5S)-dethiobiotin + ADP + phosphate + 3 H(+)</text>
        <dbReference type="Rhea" id="RHEA:15805"/>
        <dbReference type="ChEBI" id="CHEBI:15378"/>
        <dbReference type="ChEBI" id="CHEBI:16526"/>
        <dbReference type="ChEBI" id="CHEBI:30616"/>
        <dbReference type="ChEBI" id="CHEBI:43474"/>
        <dbReference type="ChEBI" id="CHEBI:149469"/>
        <dbReference type="ChEBI" id="CHEBI:149473"/>
        <dbReference type="ChEBI" id="CHEBI:456216"/>
        <dbReference type="EC" id="6.3.3.3"/>
    </reaction>
</comment>
<dbReference type="EC" id="6.3.3.3" evidence="8"/>
<comment type="cofactor">
    <cofactor evidence="8">
        <name>Mg(2+)</name>
        <dbReference type="ChEBI" id="CHEBI:18420"/>
    </cofactor>
</comment>
<comment type="subunit">
    <text evidence="8">Homodimer.</text>
</comment>
<dbReference type="Gene3D" id="3.40.50.300">
    <property type="entry name" value="P-loop containing nucleotide triphosphate hydrolases"/>
    <property type="match status" value="1"/>
</dbReference>
<dbReference type="GO" id="GO:0005524">
    <property type="term" value="F:ATP binding"/>
    <property type="evidence" value="ECO:0007669"/>
    <property type="project" value="UniProtKB-UniRule"/>
</dbReference>
<feature type="binding site" evidence="8">
    <location>
        <begin position="175"/>
        <end position="176"/>
    </location>
    <ligand>
        <name>ATP</name>
        <dbReference type="ChEBI" id="CHEBI:30616"/>
    </ligand>
</feature>
<feature type="binding site" evidence="8">
    <location>
        <begin position="203"/>
        <end position="205"/>
    </location>
    <ligand>
        <name>ATP</name>
        <dbReference type="ChEBI" id="CHEBI:30616"/>
    </ligand>
</feature>
<feature type="active site" evidence="8">
    <location>
        <position position="38"/>
    </location>
</feature>
<dbReference type="FunFam" id="3.40.50.300:FF:000292">
    <property type="entry name" value="ATP-dependent dethiobiotin synthetase BioD"/>
    <property type="match status" value="1"/>
</dbReference>
<evidence type="ECO:0000256" key="8">
    <source>
        <dbReference type="HAMAP-Rule" id="MF_00336"/>
    </source>
</evidence>
<evidence type="ECO:0000256" key="1">
    <source>
        <dbReference type="ARBA" id="ARBA00022490"/>
    </source>
</evidence>
<dbReference type="Proteomes" id="UP000298685">
    <property type="component" value="Chromosome"/>
</dbReference>
<feature type="binding site" evidence="8">
    <location>
        <position position="209"/>
    </location>
    <ligand>
        <name>ATP</name>
        <dbReference type="ChEBI" id="CHEBI:30616"/>
    </ligand>
</feature>